<comment type="caution">
    <text evidence="1">The sequence shown here is derived from an EMBL/GenBank/DDBJ whole genome shotgun (WGS) entry which is preliminary data.</text>
</comment>
<organism evidence="1 2">
    <name type="scientific">Candidatus Epulonipiscium fishelsonii</name>
    <dbReference type="NCBI Taxonomy" id="77094"/>
    <lineage>
        <taxon>Bacteria</taxon>
        <taxon>Bacillati</taxon>
        <taxon>Bacillota</taxon>
        <taxon>Clostridia</taxon>
        <taxon>Lachnospirales</taxon>
        <taxon>Lachnospiraceae</taxon>
        <taxon>Candidatus Epulonipiscium</taxon>
    </lineage>
</organism>
<evidence type="ECO:0000313" key="1">
    <source>
        <dbReference type="EMBL" id="ONI40287.1"/>
    </source>
</evidence>
<sequence>MKFYTDIHVHTISSGHAYSTILENITFAEKAGLKIVGFADHSDALPGGAHLFHFSNLKIIPRKINDLIILRGMETNIMDYEGNIDATEDFVLKGLDYVIASFHPPCINFCEDKSKITKGLVGAMHNPWVKVIGHPGDNRYPFDAEEVVKASKQTGVILEINDASFKPTSVRPGVKENLIEVLKYCNKYDMPIMANTDAHICWEVGEFSSSITFLEEINFPKELILNLYPEKLLDVLGISI</sequence>
<protein>
    <submittedName>
        <fullName evidence="1">Phosphatase</fullName>
    </submittedName>
</protein>
<dbReference type="EMBL" id="LJHD01000242">
    <property type="protein sequence ID" value="ONI40287.1"/>
    <property type="molecule type" value="Genomic_DNA"/>
</dbReference>
<proteinExistence type="predicted"/>
<accession>A0ACC8XCA3</accession>
<gene>
    <name evidence="1" type="ORF">AN640_08875</name>
</gene>
<reference evidence="1" key="1">
    <citation type="submission" date="2016-08" db="EMBL/GenBank/DDBJ databases">
        <authorList>
            <person name="Ngugi D.K."/>
            <person name="Miyake S."/>
            <person name="Stingl U."/>
        </authorList>
    </citation>
    <scope>NUCLEOTIDE SEQUENCE</scope>
    <source>
        <strain evidence="1">SCG-D08WGA-EpuloA1</strain>
    </source>
</reference>
<evidence type="ECO:0000313" key="2">
    <source>
        <dbReference type="Proteomes" id="UP000188637"/>
    </source>
</evidence>
<dbReference type="Proteomes" id="UP000188637">
    <property type="component" value="Unassembled WGS sequence"/>
</dbReference>
<keyword evidence="2" id="KW-1185">Reference proteome</keyword>
<name>A0ACC8XCA3_9FIRM</name>